<dbReference type="EMBL" id="JACHDS010000001">
    <property type="protein sequence ID" value="MBB6171542.1"/>
    <property type="molecule type" value="Genomic_DNA"/>
</dbReference>
<sequence length="94" mass="10558">MSASATWVTRSGITTLTRGRVRITYDRYAAESRCWSVYFDGRPAAERVGMDSAHWALLINGVPTMIEAVDLLNAAKGDQNARRRLKSQSADRRR</sequence>
<reference evidence="1 2" key="1">
    <citation type="submission" date="2020-08" db="EMBL/GenBank/DDBJ databases">
        <title>Sequencing the genomes of 1000 actinobacteria strains.</title>
        <authorList>
            <person name="Klenk H.-P."/>
        </authorList>
    </citation>
    <scope>NUCLEOTIDE SEQUENCE [LARGE SCALE GENOMIC DNA]</scope>
    <source>
        <strain evidence="1 2">DSM 46659</strain>
    </source>
</reference>
<dbReference type="RefSeq" id="WP_184074796.1">
    <property type="nucleotide sequence ID" value="NZ_JACHDS010000001.1"/>
</dbReference>
<keyword evidence="2" id="KW-1185">Reference proteome</keyword>
<dbReference type="AlphaFoldDB" id="A0A7X0D4Q0"/>
<evidence type="ECO:0000313" key="1">
    <source>
        <dbReference type="EMBL" id="MBB6171542.1"/>
    </source>
</evidence>
<name>A0A7X0D4Q0_9ACTN</name>
<proteinExistence type="predicted"/>
<organism evidence="1 2">
    <name type="scientific">Nocardiopsis mwathae</name>
    <dbReference type="NCBI Taxonomy" id="1472723"/>
    <lineage>
        <taxon>Bacteria</taxon>
        <taxon>Bacillati</taxon>
        <taxon>Actinomycetota</taxon>
        <taxon>Actinomycetes</taxon>
        <taxon>Streptosporangiales</taxon>
        <taxon>Nocardiopsidaceae</taxon>
        <taxon>Nocardiopsis</taxon>
    </lineage>
</organism>
<dbReference type="Proteomes" id="UP000546642">
    <property type="component" value="Unassembled WGS sequence"/>
</dbReference>
<accession>A0A7X0D4Q0</accession>
<protein>
    <submittedName>
        <fullName evidence="1">Uncharacterized protein</fullName>
    </submittedName>
</protein>
<evidence type="ECO:0000313" key="2">
    <source>
        <dbReference type="Proteomes" id="UP000546642"/>
    </source>
</evidence>
<gene>
    <name evidence="1" type="ORF">HNR23_001602</name>
</gene>
<comment type="caution">
    <text evidence="1">The sequence shown here is derived from an EMBL/GenBank/DDBJ whole genome shotgun (WGS) entry which is preliminary data.</text>
</comment>